<feature type="domain" description="Transketolase-like pyrimidine-binding" evidence="17">
    <location>
        <begin position="352"/>
        <end position="524"/>
    </location>
</feature>
<feature type="binding site" evidence="13">
    <location>
        <position position="186"/>
    </location>
    <ligand>
        <name>thiamine diphosphate</name>
        <dbReference type="ChEBI" id="CHEBI:58937"/>
    </ligand>
</feature>
<evidence type="ECO:0000256" key="16">
    <source>
        <dbReference type="RuleBase" id="RU004996"/>
    </source>
</evidence>
<evidence type="ECO:0000256" key="9">
    <source>
        <dbReference type="ARBA" id="ARBA00049473"/>
    </source>
</evidence>
<dbReference type="Gene3D" id="3.40.50.970">
    <property type="match status" value="2"/>
</dbReference>
<keyword evidence="4 16" id="KW-0808">Transferase</keyword>
<feature type="binding site" evidence="14">
    <location>
        <position position="188"/>
    </location>
    <ligand>
        <name>Mg(2+)</name>
        <dbReference type="ChEBI" id="CHEBI:18420"/>
    </ligand>
</feature>
<feature type="site" description="Important for catalytic activity" evidence="15">
    <location>
        <position position="260"/>
    </location>
</feature>
<feature type="binding site" evidence="14">
    <location>
        <position position="156"/>
    </location>
    <ligand>
        <name>Mg(2+)</name>
        <dbReference type="ChEBI" id="CHEBI:18420"/>
    </ligand>
</feature>
<dbReference type="SUPFAM" id="SSF52922">
    <property type="entry name" value="TK C-terminal domain-like"/>
    <property type="match status" value="1"/>
</dbReference>
<dbReference type="InterPro" id="IPR055152">
    <property type="entry name" value="Transketolase-like_C_2"/>
</dbReference>
<comment type="caution">
    <text evidence="18">The sequence shown here is derived from an EMBL/GenBank/DDBJ whole genome shotgun (WGS) entry which is preliminary data.</text>
</comment>
<dbReference type="Pfam" id="PF02779">
    <property type="entry name" value="Transket_pyr"/>
    <property type="match status" value="1"/>
</dbReference>
<feature type="binding site" evidence="13">
    <location>
        <position position="69"/>
    </location>
    <ligand>
        <name>thiamine diphosphate</name>
        <dbReference type="ChEBI" id="CHEBI:58937"/>
    </ligand>
</feature>
<accession>A0A2N5XL45</accession>
<dbReference type="InterPro" id="IPR049557">
    <property type="entry name" value="Transketolase_CS"/>
</dbReference>
<evidence type="ECO:0000256" key="7">
    <source>
        <dbReference type="ARBA" id="ARBA00022842"/>
    </source>
</evidence>
<comment type="cofactor">
    <cofactor evidence="13">
        <name>thiamine diphosphate</name>
        <dbReference type="ChEBI" id="CHEBI:58937"/>
    </cofactor>
    <text evidence="13">Binds 1 thiamine pyrophosphate per subunit. During the reaction, the substrate forms a covalent intermediate with the cofactor.</text>
</comment>
<dbReference type="FunFam" id="3.40.50.970:FF:000004">
    <property type="entry name" value="Transketolase"/>
    <property type="match status" value="1"/>
</dbReference>
<comment type="subunit">
    <text evidence="2 16">Homodimer.</text>
</comment>
<dbReference type="EMBL" id="PKUQ01000054">
    <property type="protein sequence ID" value="PLW75229.1"/>
    <property type="molecule type" value="Genomic_DNA"/>
</dbReference>
<evidence type="ECO:0000256" key="11">
    <source>
        <dbReference type="PIRSR" id="PIRSR605478-1"/>
    </source>
</evidence>
<evidence type="ECO:0000256" key="5">
    <source>
        <dbReference type="ARBA" id="ARBA00022723"/>
    </source>
</evidence>
<dbReference type="EC" id="2.2.1.1" evidence="3 10"/>
<dbReference type="PROSITE" id="PS00802">
    <property type="entry name" value="TRANSKETOLASE_2"/>
    <property type="match status" value="1"/>
</dbReference>
<evidence type="ECO:0000256" key="8">
    <source>
        <dbReference type="ARBA" id="ARBA00023052"/>
    </source>
</evidence>
<dbReference type="InterPro" id="IPR029061">
    <property type="entry name" value="THDP-binding"/>
</dbReference>
<name>A0A2N5XL45_9HYPH</name>
<feature type="binding site" evidence="12">
    <location>
        <position position="518"/>
    </location>
    <ligand>
        <name>substrate</name>
    </ligand>
</feature>
<dbReference type="Pfam" id="PF22613">
    <property type="entry name" value="Transketolase_C_1"/>
    <property type="match status" value="1"/>
</dbReference>
<dbReference type="InterPro" id="IPR009014">
    <property type="entry name" value="Transketo_C/PFOR_II"/>
</dbReference>
<dbReference type="GO" id="GO:0046872">
    <property type="term" value="F:metal ion binding"/>
    <property type="evidence" value="ECO:0007669"/>
    <property type="project" value="UniProtKB-KW"/>
</dbReference>
<dbReference type="NCBIfam" id="TIGR00232">
    <property type="entry name" value="tktlase_bact"/>
    <property type="match status" value="1"/>
</dbReference>
<feature type="active site" description="Proton donor" evidence="11">
    <location>
        <position position="409"/>
    </location>
</feature>
<feature type="binding site" evidence="12">
    <location>
        <position position="471"/>
    </location>
    <ligand>
        <name>substrate</name>
    </ligand>
</feature>
<comment type="function">
    <text evidence="16">Catalyzes the transfer of a two-carbon ketol group from a ketose donor to an aldose acceptor, via a covalent intermediate with the cofactor thiamine pyrophosphate.</text>
</comment>
<dbReference type="InterPro" id="IPR033247">
    <property type="entry name" value="Transketolase_fam"/>
</dbReference>
<dbReference type="Pfam" id="PF00456">
    <property type="entry name" value="Transketolase_N"/>
    <property type="match status" value="1"/>
</dbReference>
<feature type="binding site" evidence="13">
    <location>
        <position position="260"/>
    </location>
    <ligand>
        <name>thiamine diphosphate</name>
        <dbReference type="ChEBI" id="CHEBI:58937"/>
    </ligand>
</feature>
<dbReference type="InterPro" id="IPR005474">
    <property type="entry name" value="Transketolase_N"/>
</dbReference>
<dbReference type="CDD" id="cd07033">
    <property type="entry name" value="TPP_PYR_DXS_TK_like"/>
    <property type="match status" value="1"/>
</dbReference>
<evidence type="ECO:0000256" key="2">
    <source>
        <dbReference type="ARBA" id="ARBA00011738"/>
    </source>
</evidence>
<dbReference type="GO" id="GO:0006098">
    <property type="term" value="P:pentose-phosphate shunt"/>
    <property type="evidence" value="ECO:0007669"/>
    <property type="project" value="TreeGrafter"/>
</dbReference>
<dbReference type="AlphaFoldDB" id="A0A2N5XL45"/>
<evidence type="ECO:0000313" key="18">
    <source>
        <dbReference type="EMBL" id="PLW75229.1"/>
    </source>
</evidence>
<feature type="binding site" evidence="12">
    <location>
        <position position="459"/>
    </location>
    <ligand>
        <name>substrate</name>
    </ligand>
</feature>
<evidence type="ECO:0000256" key="13">
    <source>
        <dbReference type="PIRSR" id="PIRSR605478-3"/>
    </source>
</evidence>
<dbReference type="SUPFAM" id="SSF52518">
    <property type="entry name" value="Thiamin diphosphate-binding fold (THDP-binding)"/>
    <property type="match status" value="2"/>
</dbReference>
<feature type="binding site" evidence="12">
    <location>
        <position position="467"/>
    </location>
    <ligand>
        <name>substrate</name>
    </ligand>
</feature>
<dbReference type="OrthoDB" id="8732661at2"/>
<feature type="site" description="Important for catalytic activity" evidence="15">
    <location>
        <position position="29"/>
    </location>
</feature>
<evidence type="ECO:0000313" key="19">
    <source>
        <dbReference type="Proteomes" id="UP000234881"/>
    </source>
</evidence>
<protein>
    <recommendedName>
        <fullName evidence="3 10">Transketolase</fullName>
        <ecNumber evidence="3 10">2.2.1.1</ecNumber>
    </recommendedName>
</protein>
<dbReference type="PROSITE" id="PS00801">
    <property type="entry name" value="TRANSKETOLASE_1"/>
    <property type="match status" value="1"/>
</dbReference>
<dbReference type="RefSeq" id="WP_101535634.1">
    <property type="nucleotide sequence ID" value="NZ_JBFHIU010000079.1"/>
</dbReference>
<evidence type="ECO:0000259" key="17">
    <source>
        <dbReference type="SMART" id="SM00861"/>
    </source>
</evidence>
<feature type="binding site" evidence="14">
    <location>
        <position position="186"/>
    </location>
    <ligand>
        <name>Mg(2+)</name>
        <dbReference type="ChEBI" id="CHEBI:18420"/>
    </ligand>
</feature>
<gene>
    <name evidence="18" type="primary">tkt</name>
    <name evidence="18" type="ORF">C0081_20655</name>
</gene>
<evidence type="ECO:0000256" key="15">
    <source>
        <dbReference type="PIRSR" id="PIRSR605478-5"/>
    </source>
</evidence>
<evidence type="ECO:0000256" key="10">
    <source>
        <dbReference type="NCBIfam" id="TIGR00232"/>
    </source>
</evidence>
<dbReference type="InterPro" id="IPR005475">
    <property type="entry name" value="Transketolase-like_Pyr-bd"/>
</dbReference>
<dbReference type="InterPro" id="IPR020826">
    <property type="entry name" value="Transketolase_BS"/>
</dbReference>
<comment type="cofactor">
    <cofactor evidence="16">
        <name>Mg(2+)</name>
        <dbReference type="ChEBI" id="CHEBI:18420"/>
    </cofactor>
    <cofactor evidence="16">
        <name>Ca(2+)</name>
        <dbReference type="ChEBI" id="CHEBI:29108"/>
    </cofactor>
    <cofactor evidence="16">
        <name>Mn(2+)</name>
        <dbReference type="ChEBI" id="CHEBI:29035"/>
    </cofactor>
    <cofactor evidence="16">
        <name>Co(2+)</name>
        <dbReference type="ChEBI" id="CHEBI:48828"/>
    </cofactor>
    <text evidence="16">Binds 1 Mg(2+) ion per subunit. Can also utilize other divalent metal cations, such as Ca(2+), Mn(2+) and Co(2+).</text>
</comment>
<keyword evidence="19" id="KW-1185">Reference proteome</keyword>
<dbReference type="SMART" id="SM00861">
    <property type="entry name" value="Transket_pyr"/>
    <property type="match status" value="1"/>
</dbReference>
<sequence length="663" mass="71348">MNNMDKQTRMAHAIRFLSMDAVEKANSGHPGLPMGAADIATVLFTKFMKFDPTAPKWADRDRFVLSAGHGSMLLYSLLHLLGYEDMSVEDLANFRQLGSKTAGHPEVGHASGIETTTGPLGQGLANGVGMAIAEKLMASKFGSELVDHYTYVLAGDGCLMEGISQEALALAGHLKLNKLILLWDDNNITIDGNVNVSDSTDQLARFRASGWNTDAVDGHDQAAIALAIEAARGSDKPTIIACKTTIGFGSPNKAGTNKVHGAPLGAEEIAATRAALGWENEPFDIPSDIRDAWRIAGLNAAHGHKEWQKRLDAADPELRAEFERRMRGDLPAGFEDAMVAYKKSLAADPKNVATRKASEMALTVINEVVPETIGGSADLTGSNNTKTPATVSVTADDFSGRYMNWGIREHLMGSAMNGMALHGGVIPYGGTFLVFADYMRGAMRLSALMEQRVIYVLTHDSIGLGEDGPTHQPVETLASLRAIPNMQVFRPADAMETAECWELSIKSDHAPSVHALTRQGLTPYRTEYSEENLCARGAYVLSDCDGDADVSIFASGSEVEIAMSAQSTLAEQDIKVRVVSVPCFELFEAQSDEYKKATLGAAKVNVGIEAALRMGWDRFIGTDGIFVGMNSFGASGPYKELYEKFGITAENVVTQVTERLKTA</sequence>
<keyword evidence="6 16" id="KW-0106">Calcium</keyword>
<comment type="similarity">
    <text evidence="1 16">Belongs to the transketolase family.</text>
</comment>
<dbReference type="PANTHER" id="PTHR43522:SF2">
    <property type="entry name" value="TRANSKETOLASE 1-RELATED"/>
    <property type="match status" value="1"/>
</dbReference>
<keyword evidence="8 13" id="KW-0786">Thiamine pyrophosphate</keyword>
<feature type="binding site" evidence="12">
    <location>
        <position position="382"/>
    </location>
    <ligand>
        <name>substrate</name>
    </ligand>
</feature>
<feature type="binding site" evidence="12">
    <location>
        <position position="355"/>
    </location>
    <ligand>
        <name>substrate</name>
    </ligand>
</feature>
<dbReference type="Proteomes" id="UP000234881">
    <property type="component" value="Unassembled WGS sequence"/>
</dbReference>
<comment type="catalytic activity">
    <reaction evidence="9 16">
        <text>D-sedoheptulose 7-phosphate + D-glyceraldehyde 3-phosphate = aldehydo-D-ribose 5-phosphate + D-xylulose 5-phosphate</text>
        <dbReference type="Rhea" id="RHEA:10508"/>
        <dbReference type="ChEBI" id="CHEBI:57483"/>
        <dbReference type="ChEBI" id="CHEBI:57737"/>
        <dbReference type="ChEBI" id="CHEBI:58273"/>
        <dbReference type="ChEBI" id="CHEBI:59776"/>
        <dbReference type="EC" id="2.2.1.1"/>
    </reaction>
</comment>
<dbReference type="FunFam" id="3.40.50.920:FF:000011">
    <property type="entry name" value="Transketolase"/>
    <property type="match status" value="1"/>
</dbReference>
<feature type="binding site" evidence="13">
    <location>
        <position position="435"/>
    </location>
    <ligand>
        <name>thiamine diphosphate</name>
        <dbReference type="ChEBI" id="CHEBI:58937"/>
    </ligand>
</feature>
<dbReference type="CDD" id="cd02012">
    <property type="entry name" value="TPP_TK"/>
    <property type="match status" value="1"/>
</dbReference>
<feature type="binding site" evidence="13">
    <location>
        <begin position="118"/>
        <end position="120"/>
    </location>
    <ligand>
        <name>thiamine diphosphate</name>
        <dbReference type="ChEBI" id="CHEBI:58937"/>
    </ligand>
</feature>
<dbReference type="GO" id="GO:0005829">
    <property type="term" value="C:cytosol"/>
    <property type="evidence" value="ECO:0007669"/>
    <property type="project" value="TreeGrafter"/>
</dbReference>
<reference evidence="18 19" key="1">
    <citation type="submission" date="2018-01" db="EMBL/GenBank/DDBJ databases">
        <title>The draft genome sequence of Cohaesibacter sp. H1304.</title>
        <authorList>
            <person name="Wang N.-N."/>
            <person name="Du Z.-J."/>
        </authorList>
    </citation>
    <scope>NUCLEOTIDE SEQUENCE [LARGE SCALE GENOMIC DNA]</scope>
    <source>
        <strain evidence="18 19">H1304</strain>
    </source>
</reference>
<dbReference type="Gene3D" id="3.40.50.920">
    <property type="match status" value="1"/>
</dbReference>
<evidence type="ECO:0000256" key="6">
    <source>
        <dbReference type="ARBA" id="ARBA00022837"/>
    </source>
</evidence>
<keyword evidence="7 14" id="KW-0460">Magnesium</keyword>
<dbReference type="FunFam" id="3.40.50.970:FF:000003">
    <property type="entry name" value="Transketolase"/>
    <property type="match status" value="1"/>
</dbReference>
<evidence type="ECO:0000256" key="3">
    <source>
        <dbReference type="ARBA" id="ARBA00013152"/>
    </source>
</evidence>
<dbReference type="PANTHER" id="PTHR43522">
    <property type="entry name" value="TRANSKETOLASE"/>
    <property type="match status" value="1"/>
</dbReference>
<proteinExistence type="inferred from homology"/>
<evidence type="ECO:0000256" key="12">
    <source>
        <dbReference type="PIRSR" id="PIRSR605478-2"/>
    </source>
</evidence>
<keyword evidence="5 14" id="KW-0479">Metal-binding</keyword>
<comment type="cofactor">
    <cofactor evidence="14">
        <name>Mg(2+)</name>
        <dbReference type="ChEBI" id="CHEBI:18420"/>
    </cofactor>
    <text evidence="14">Binds 1 Mg(2+) ion per subunit. Can also utilize other divalent metal cations, such as Ca(2+), Mn(2+) and Co(2+).</text>
</comment>
<feature type="binding site" evidence="13">
    <location>
        <position position="157"/>
    </location>
    <ligand>
        <name>thiamine diphosphate</name>
        <dbReference type="ChEBI" id="CHEBI:58937"/>
    </ligand>
</feature>
<dbReference type="GO" id="GO:0004802">
    <property type="term" value="F:transketolase activity"/>
    <property type="evidence" value="ECO:0007669"/>
    <property type="project" value="UniProtKB-UniRule"/>
</dbReference>
<evidence type="ECO:0000256" key="1">
    <source>
        <dbReference type="ARBA" id="ARBA00007131"/>
    </source>
</evidence>
<evidence type="ECO:0000256" key="14">
    <source>
        <dbReference type="PIRSR" id="PIRSR605478-4"/>
    </source>
</evidence>
<dbReference type="InterPro" id="IPR005478">
    <property type="entry name" value="Transketolase_bac-like"/>
</dbReference>
<feature type="binding site" evidence="12">
    <location>
        <position position="260"/>
    </location>
    <ligand>
        <name>substrate</name>
    </ligand>
</feature>
<organism evidence="18 19">
    <name type="scientific">Cohaesibacter celericrescens</name>
    <dbReference type="NCBI Taxonomy" id="2067669"/>
    <lineage>
        <taxon>Bacteria</taxon>
        <taxon>Pseudomonadati</taxon>
        <taxon>Pseudomonadota</taxon>
        <taxon>Alphaproteobacteria</taxon>
        <taxon>Hyphomicrobiales</taxon>
        <taxon>Cohaesibacteraceae</taxon>
    </lineage>
</organism>
<feature type="binding site" evidence="12">
    <location>
        <position position="29"/>
    </location>
    <ligand>
        <name>substrate</name>
    </ligand>
</feature>
<evidence type="ECO:0000256" key="4">
    <source>
        <dbReference type="ARBA" id="ARBA00022679"/>
    </source>
</evidence>